<dbReference type="EMBL" id="FNKX01000005">
    <property type="protein sequence ID" value="SDR63018.1"/>
    <property type="molecule type" value="Genomic_DNA"/>
</dbReference>
<evidence type="ECO:0000313" key="3">
    <source>
        <dbReference type="Proteomes" id="UP000199365"/>
    </source>
</evidence>
<keyword evidence="3" id="KW-1185">Reference proteome</keyword>
<dbReference type="AlphaFoldDB" id="A0A1H1KL14"/>
<sequence length="338" mass="36504">MPTTVSEAFAAAGLSPGGSVPWGTKPALPERGVYIVSLTDSLDSLQGALPRAPLSPTAFEQWLSVCPELTVDGARPPLEQLIQRVAAFWLPDEVVLYVGLAESQSLSDRLGQYYQTPLGKRTPHAGGYFLKLLSNLHGLWVHYAASANPTHAESVIIGLFSSNVSDTAKRDLKDPVHPFPFANLEWPRGVRKVHGLRGATERRANQPKSTTRTKNHASRSGHTSPSRSLFDRAVTAIAPQGNYASCKAQRVTAKNLSRGQIRIPSTGVSSAKSLFPASRSAVRVVLRGSLLRASWDPRIGPDRERSGVLRVGAILRDLVGENEVLIVTERIDGAISID</sequence>
<gene>
    <name evidence="2" type="ORF">SAMN05445850_8571</name>
</gene>
<organism evidence="2 3">
    <name type="scientific">Paraburkholderia tuberum</name>
    <dbReference type="NCBI Taxonomy" id="157910"/>
    <lineage>
        <taxon>Bacteria</taxon>
        <taxon>Pseudomonadati</taxon>
        <taxon>Pseudomonadota</taxon>
        <taxon>Betaproteobacteria</taxon>
        <taxon>Burkholderiales</taxon>
        <taxon>Burkholderiaceae</taxon>
        <taxon>Paraburkholderia</taxon>
    </lineage>
</organism>
<evidence type="ECO:0000256" key="1">
    <source>
        <dbReference type="SAM" id="MobiDB-lite"/>
    </source>
</evidence>
<evidence type="ECO:0000313" key="2">
    <source>
        <dbReference type="EMBL" id="SDR63018.1"/>
    </source>
</evidence>
<reference evidence="3" key="1">
    <citation type="submission" date="2016-10" db="EMBL/GenBank/DDBJ databases">
        <authorList>
            <person name="Varghese N."/>
            <person name="Submissions S."/>
        </authorList>
    </citation>
    <scope>NUCLEOTIDE SEQUENCE [LARGE SCALE GENOMIC DNA]</scope>
    <source>
        <strain evidence="3">DUS833</strain>
    </source>
</reference>
<accession>A0A1H1KL14</accession>
<feature type="region of interest" description="Disordered" evidence="1">
    <location>
        <begin position="195"/>
        <end position="229"/>
    </location>
</feature>
<protein>
    <submittedName>
        <fullName evidence="2">Uncharacterized protein</fullName>
    </submittedName>
</protein>
<name>A0A1H1KL14_9BURK</name>
<dbReference type="Proteomes" id="UP000199365">
    <property type="component" value="Unassembled WGS sequence"/>
</dbReference>
<proteinExistence type="predicted"/>